<dbReference type="EMBL" id="VJZA01000029">
    <property type="protein sequence ID" value="TVT21143.1"/>
    <property type="molecule type" value="Genomic_DNA"/>
</dbReference>
<evidence type="ECO:0000313" key="1">
    <source>
        <dbReference type="EMBL" id="TVT21143.1"/>
    </source>
</evidence>
<dbReference type="OrthoDB" id="3483903at2"/>
<dbReference type="Proteomes" id="UP000318578">
    <property type="component" value="Unassembled WGS sequence"/>
</dbReference>
<accession>A0A558AA60</accession>
<gene>
    <name evidence="1" type="ORF">FNH06_18125</name>
</gene>
<keyword evidence="2" id="KW-1185">Reference proteome</keyword>
<evidence type="ECO:0000313" key="2">
    <source>
        <dbReference type="Proteomes" id="UP000318578"/>
    </source>
</evidence>
<proteinExistence type="predicted"/>
<sequence length="73" mass="8213">MAAIDRIPADDWTDQDLLTKDEAGERLDDEIIAVTGELDRLRAAGIGPLEQDEVELLTRRLDAMKTARETFRS</sequence>
<dbReference type="RefSeq" id="WP_144639955.1">
    <property type="nucleotide sequence ID" value="NZ_BNAX01000001.1"/>
</dbReference>
<dbReference type="AlphaFoldDB" id="A0A558AA60"/>
<name>A0A558AA60_9PSEU</name>
<reference evidence="1 2" key="1">
    <citation type="submission" date="2019-07" db="EMBL/GenBank/DDBJ databases">
        <title>New species of Amycolatopsis and Streptomyces.</title>
        <authorList>
            <person name="Duangmal K."/>
            <person name="Teo W.F.A."/>
            <person name="Lipun K."/>
        </authorList>
    </citation>
    <scope>NUCLEOTIDE SEQUENCE [LARGE SCALE GENOMIC DNA]</scope>
    <source>
        <strain evidence="1 2">JCM 30562</strain>
    </source>
</reference>
<comment type="caution">
    <text evidence="1">The sequence shown here is derived from an EMBL/GenBank/DDBJ whole genome shotgun (WGS) entry which is preliminary data.</text>
</comment>
<protein>
    <submittedName>
        <fullName evidence="1">Uncharacterized protein</fullName>
    </submittedName>
</protein>
<organism evidence="1 2">
    <name type="scientific">Amycolatopsis acidiphila</name>
    <dbReference type="NCBI Taxonomy" id="715473"/>
    <lineage>
        <taxon>Bacteria</taxon>
        <taxon>Bacillati</taxon>
        <taxon>Actinomycetota</taxon>
        <taxon>Actinomycetes</taxon>
        <taxon>Pseudonocardiales</taxon>
        <taxon>Pseudonocardiaceae</taxon>
        <taxon>Amycolatopsis</taxon>
    </lineage>
</organism>